<dbReference type="GeneID" id="111116310"/>
<dbReference type="KEGG" id="cvn:111116310"/>
<feature type="region of interest" description="Disordered" evidence="1">
    <location>
        <begin position="94"/>
        <end position="122"/>
    </location>
</feature>
<dbReference type="AlphaFoldDB" id="A0A8B8C7B4"/>
<dbReference type="Proteomes" id="UP000694844">
    <property type="component" value="Chromosome 10"/>
</dbReference>
<feature type="region of interest" description="Disordered" evidence="1">
    <location>
        <begin position="141"/>
        <end position="167"/>
    </location>
</feature>
<accession>A0A8B8C7B4</accession>
<evidence type="ECO:0000313" key="2">
    <source>
        <dbReference type="Proteomes" id="UP000694844"/>
    </source>
</evidence>
<evidence type="ECO:0000256" key="1">
    <source>
        <dbReference type="SAM" id="MobiDB-lite"/>
    </source>
</evidence>
<name>A0A8B8C7B4_CRAVI</name>
<keyword evidence="2" id="KW-1185">Reference proteome</keyword>
<organism evidence="2 3">
    <name type="scientific">Crassostrea virginica</name>
    <name type="common">Eastern oyster</name>
    <dbReference type="NCBI Taxonomy" id="6565"/>
    <lineage>
        <taxon>Eukaryota</taxon>
        <taxon>Metazoa</taxon>
        <taxon>Spiralia</taxon>
        <taxon>Lophotrochozoa</taxon>
        <taxon>Mollusca</taxon>
        <taxon>Bivalvia</taxon>
        <taxon>Autobranchia</taxon>
        <taxon>Pteriomorphia</taxon>
        <taxon>Ostreida</taxon>
        <taxon>Ostreoidea</taxon>
        <taxon>Ostreidae</taxon>
        <taxon>Crassostrea</taxon>
    </lineage>
</organism>
<proteinExistence type="predicted"/>
<dbReference type="RefSeq" id="XP_022311004.1">
    <property type="nucleotide sequence ID" value="XM_022455296.1"/>
</dbReference>
<feature type="compositionally biased region" description="Polar residues" evidence="1">
    <location>
        <begin position="143"/>
        <end position="153"/>
    </location>
</feature>
<protein>
    <submittedName>
        <fullName evidence="3">Uncharacterized protein LOC111116310</fullName>
    </submittedName>
</protein>
<sequence>MNEDIKPWEQLIIGTFSKSSLEGVQGGVDSGSPASSSQCHTLLERETSYPFGCQLEAVETTQAAETTQAVGTCEETREEFETVIFENSLPSADGAASYPSIQNKKKRKSPYSVSGNEGDRSKPHMFMKTCHVVIRKLEHGTRGEQNMKYTRQISGGPERNSRENRSRNVFTSQTLFVVQF</sequence>
<gene>
    <name evidence="3" type="primary">LOC111116310</name>
</gene>
<evidence type="ECO:0000313" key="3">
    <source>
        <dbReference type="RefSeq" id="XP_022311004.1"/>
    </source>
</evidence>
<reference evidence="3" key="1">
    <citation type="submission" date="2025-08" db="UniProtKB">
        <authorList>
            <consortium name="RefSeq"/>
        </authorList>
    </citation>
    <scope>IDENTIFICATION</scope>
    <source>
        <tissue evidence="3">Whole sample</tissue>
    </source>
</reference>